<dbReference type="Pfam" id="PF03105">
    <property type="entry name" value="SPX"/>
    <property type="match status" value="1"/>
</dbReference>
<dbReference type="GeneID" id="38780793"/>
<dbReference type="Proteomes" id="UP000287166">
    <property type="component" value="Unassembled WGS sequence"/>
</dbReference>
<dbReference type="PANTHER" id="PTHR10783:SF103">
    <property type="entry name" value="SOLUTE CARRIER FAMILY 53 MEMBER 1"/>
    <property type="match status" value="1"/>
</dbReference>
<evidence type="ECO:0000313" key="10">
    <source>
        <dbReference type="EMBL" id="GBE83876.1"/>
    </source>
</evidence>
<dbReference type="InParanoid" id="A0A401GNT9"/>
<feature type="region of interest" description="Disordered" evidence="6">
    <location>
        <begin position="37"/>
        <end position="92"/>
    </location>
</feature>
<feature type="compositionally biased region" description="Basic and acidic residues" evidence="6">
    <location>
        <begin position="911"/>
        <end position="925"/>
    </location>
</feature>
<feature type="transmembrane region" description="Helical" evidence="7">
    <location>
        <begin position="708"/>
        <end position="725"/>
    </location>
</feature>
<feature type="region of interest" description="Disordered" evidence="6">
    <location>
        <begin position="345"/>
        <end position="401"/>
    </location>
</feature>
<proteinExistence type="inferred from homology"/>
<dbReference type="PANTHER" id="PTHR10783">
    <property type="entry name" value="XENOTROPIC AND POLYTROPIC RETROVIRUS RECEPTOR 1-RELATED"/>
    <property type="match status" value="1"/>
</dbReference>
<keyword evidence="11" id="KW-1185">Reference proteome</keyword>
<keyword evidence="3 7" id="KW-0812">Transmembrane</keyword>
<evidence type="ECO:0000256" key="6">
    <source>
        <dbReference type="SAM" id="MobiDB-lite"/>
    </source>
</evidence>
<evidence type="ECO:0000256" key="2">
    <source>
        <dbReference type="ARBA" id="ARBA00009665"/>
    </source>
</evidence>
<dbReference type="GO" id="GO:0005794">
    <property type="term" value="C:Golgi apparatus"/>
    <property type="evidence" value="ECO:0007669"/>
    <property type="project" value="TreeGrafter"/>
</dbReference>
<dbReference type="InterPro" id="IPR004331">
    <property type="entry name" value="SPX_dom"/>
</dbReference>
<dbReference type="InterPro" id="IPR004342">
    <property type="entry name" value="EXS_C"/>
</dbReference>
<gene>
    <name evidence="10" type="ORF">SCP_0509330</name>
</gene>
<evidence type="ECO:0000256" key="3">
    <source>
        <dbReference type="ARBA" id="ARBA00022692"/>
    </source>
</evidence>
<dbReference type="GO" id="GO:0000822">
    <property type="term" value="F:inositol hexakisphosphate binding"/>
    <property type="evidence" value="ECO:0007669"/>
    <property type="project" value="TreeGrafter"/>
</dbReference>
<reference evidence="10 11" key="1">
    <citation type="journal article" date="2018" name="Sci. Rep.">
        <title>Genome sequence of the cauliflower mushroom Sparassis crispa (Hanabiratake) and its association with beneficial usage.</title>
        <authorList>
            <person name="Kiyama R."/>
            <person name="Furutani Y."/>
            <person name="Kawaguchi K."/>
            <person name="Nakanishi T."/>
        </authorList>
    </citation>
    <scope>NUCLEOTIDE SEQUENCE [LARGE SCALE GENOMIC DNA]</scope>
</reference>
<comment type="caution">
    <text evidence="10">The sequence shown here is derived from an EMBL/GenBank/DDBJ whole genome shotgun (WGS) entry which is preliminary data.</text>
</comment>
<feature type="region of interest" description="Disordered" evidence="6">
    <location>
        <begin position="112"/>
        <end position="138"/>
    </location>
</feature>
<evidence type="ECO:0000256" key="5">
    <source>
        <dbReference type="ARBA" id="ARBA00023136"/>
    </source>
</evidence>
<feature type="transmembrane region" description="Helical" evidence="7">
    <location>
        <begin position="542"/>
        <end position="570"/>
    </location>
</feature>
<feature type="region of interest" description="Disordered" evidence="6">
    <location>
        <begin position="886"/>
        <end position="925"/>
    </location>
</feature>
<dbReference type="GO" id="GO:0006817">
    <property type="term" value="P:phosphate ion transport"/>
    <property type="evidence" value="ECO:0007669"/>
    <property type="project" value="TreeGrafter"/>
</dbReference>
<dbReference type="Pfam" id="PF03124">
    <property type="entry name" value="EXS"/>
    <property type="match status" value="1"/>
</dbReference>
<dbReference type="RefSeq" id="XP_027614789.1">
    <property type="nucleotide sequence ID" value="XM_027758988.1"/>
</dbReference>
<feature type="compositionally biased region" description="Basic and acidic residues" evidence="6">
    <location>
        <begin position="302"/>
        <end position="316"/>
    </location>
</feature>
<feature type="transmembrane region" description="Helical" evidence="7">
    <location>
        <begin position="817"/>
        <end position="836"/>
    </location>
</feature>
<evidence type="ECO:0000259" key="9">
    <source>
        <dbReference type="PROSITE" id="PS51382"/>
    </source>
</evidence>
<name>A0A401GNT9_9APHY</name>
<dbReference type="CDD" id="cd14475">
    <property type="entry name" value="SPX_SYG1_like"/>
    <property type="match status" value="1"/>
</dbReference>
<accession>A0A401GNT9</accession>
<dbReference type="FunCoup" id="A0A401GNT9">
    <property type="interactions" value="226"/>
</dbReference>
<comment type="subcellular location">
    <subcellularLocation>
        <location evidence="1">Membrane</location>
        <topology evidence="1">Multi-pass membrane protein</topology>
    </subcellularLocation>
</comment>
<dbReference type="STRING" id="139825.A0A401GNT9"/>
<feature type="transmembrane region" description="Helical" evidence="7">
    <location>
        <begin position="591"/>
        <end position="610"/>
    </location>
</feature>
<dbReference type="PROSITE" id="PS51380">
    <property type="entry name" value="EXS"/>
    <property type="match status" value="1"/>
</dbReference>
<feature type="compositionally biased region" description="Basic residues" evidence="6">
    <location>
        <begin position="366"/>
        <end position="377"/>
    </location>
</feature>
<dbReference type="PROSITE" id="PS51382">
    <property type="entry name" value="SPX"/>
    <property type="match status" value="1"/>
</dbReference>
<evidence type="ECO:0000256" key="7">
    <source>
        <dbReference type="SAM" id="Phobius"/>
    </source>
</evidence>
<sequence>MKFARYLEDTQIPEWKKAYIDYRGLKKRITAIRRAQTAVQPPCGGTSTTGATPIIEPTESHDAENPLGPSVLPPPILSPSHTQSSHSTDHTAYDPETEFAAEDEPHNLLGQQVPEVPARPPLSRSASSSGTGVHPAATLRRRNTAFSILARGASETFNMSHLSDLPSSLKWDPTTPPPLMELLPRLAPAHRAYFDALDAELDKVESFYCEREQELKDRTAELKKQLQELKDHRRLFYEAHPLTSSQPAWFAVPFTRLRRRVPKFLPHAEPHPDIQSVLPSSLKQRRRSPAAKASVDAGGGAGDKDTEVHPEDEGASHKNGVNFQLENNQALKEQTKDVEIENAGRSASVSLSQTHADSEDGDHYNHSHLHMHPHVRRDSRQLQPARAKGGPSGRRLNPEEYQNAKKKLKRAVLECYRGLEILNNYRTLNLIGFRKALKKFEKVTKIPVQHAYLTEKIEPSAFASGATVEGMIREMEDLFAARFARGDRKKAMDRLRGWQRQSHHFSSFKTGLMLGLALPAFVDGVYQSFQDDTRAALPTWNGLLYVYAVFFIPILLSVLVGVNLLAWSSARIKYVFIFELDVRTCLDQREYFEVPSILLSTLCYAFWLSFNRIGAHSVSPTTWPLIWLAWAVGIMLNPLPILYKWSRWWFIKMLYRLATPGIRRVEFTDFWMGDQFCSLVFTLTNMFYVGCAYKRGLDNWQQCTEGRYWGPEFALACIPFLIRVIQSIKRWVDSRLITHLINAGKYAAGLLMYLCYYLWRQHGGGRGVHFVVWCIFATNYSLYASSWDILMDWSLLQPHAKYPLLRSELLYPSYVPLYYMAIVTNVLIRFIWVFYIPGSGPNYVLRTFIAGSLESFRRWQWNFKNEHLGNVDQYRVTREVPLPYALEDMSRESDDEDDRDNHSRSRRRRKTQDSSTEHMEQGSES</sequence>
<evidence type="ECO:0000259" key="8">
    <source>
        <dbReference type="PROSITE" id="PS51380"/>
    </source>
</evidence>
<keyword evidence="4 7" id="KW-1133">Transmembrane helix</keyword>
<feature type="domain" description="EXS" evidence="8">
    <location>
        <begin position="703"/>
        <end position="894"/>
    </location>
</feature>
<dbReference type="GO" id="GO:0005886">
    <property type="term" value="C:plasma membrane"/>
    <property type="evidence" value="ECO:0007669"/>
    <property type="project" value="TreeGrafter"/>
</dbReference>
<organism evidence="10 11">
    <name type="scientific">Sparassis crispa</name>
    <dbReference type="NCBI Taxonomy" id="139825"/>
    <lineage>
        <taxon>Eukaryota</taxon>
        <taxon>Fungi</taxon>
        <taxon>Dikarya</taxon>
        <taxon>Basidiomycota</taxon>
        <taxon>Agaricomycotina</taxon>
        <taxon>Agaricomycetes</taxon>
        <taxon>Polyporales</taxon>
        <taxon>Sparassidaceae</taxon>
        <taxon>Sparassis</taxon>
    </lineage>
</organism>
<evidence type="ECO:0000313" key="11">
    <source>
        <dbReference type="Proteomes" id="UP000287166"/>
    </source>
</evidence>
<comment type="similarity">
    <text evidence="2">Belongs to the SYG1 (TC 2.A.94) family.</text>
</comment>
<feature type="region of interest" description="Disordered" evidence="6">
    <location>
        <begin position="266"/>
        <end position="322"/>
    </location>
</feature>
<dbReference type="AlphaFoldDB" id="A0A401GNT9"/>
<feature type="transmembrane region" description="Helical" evidence="7">
    <location>
        <begin position="622"/>
        <end position="643"/>
    </location>
</feature>
<keyword evidence="5 7" id="KW-0472">Membrane</keyword>
<feature type="compositionally biased region" description="Polar residues" evidence="6">
    <location>
        <begin position="345"/>
        <end position="355"/>
    </location>
</feature>
<evidence type="ECO:0000256" key="1">
    <source>
        <dbReference type="ARBA" id="ARBA00004141"/>
    </source>
</evidence>
<protein>
    <submittedName>
        <fullName evidence="10">Phosphate transporter PHO1</fullName>
    </submittedName>
</protein>
<evidence type="ECO:0000256" key="4">
    <source>
        <dbReference type="ARBA" id="ARBA00022989"/>
    </source>
</evidence>
<dbReference type="EMBL" id="BFAD01000005">
    <property type="protein sequence ID" value="GBE83876.1"/>
    <property type="molecule type" value="Genomic_DNA"/>
</dbReference>
<feature type="compositionally biased region" description="Basic and acidic residues" evidence="6">
    <location>
        <begin position="356"/>
        <end position="365"/>
    </location>
</feature>
<dbReference type="OrthoDB" id="9970435at2759"/>
<feature type="transmembrane region" description="Helical" evidence="7">
    <location>
        <begin position="737"/>
        <end position="759"/>
    </location>
</feature>
<feature type="domain" description="SPX" evidence="9">
    <location>
        <begin position="1"/>
        <end position="454"/>
    </location>
</feature>
<dbReference type="GO" id="GO:0016036">
    <property type="term" value="P:cellular response to phosphate starvation"/>
    <property type="evidence" value="ECO:0007669"/>
    <property type="project" value="TreeGrafter"/>
</dbReference>